<accession>A0A0E9W6L8</accession>
<proteinExistence type="predicted"/>
<organism evidence="1">
    <name type="scientific">Anguilla anguilla</name>
    <name type="common">European freshwater eel</name>
    <name type="synonym">Muraena anguilla</name>
    <dbReference type="NCBI Taxonomy" id="7936"/>
    <lineage>
        <taxon>Eukaryota</taxon>
        <taxon>Metazoa</taxon>
        <taxon>Chordata</taxon>
        <taxon>Craniata</taxon>
        <taxon>Vertebrata</taxon>
        <taxon>Euteleostomi</taxon>
        <taxon>Actinopterygii</taxon>
        <taxon>Neopterygii</taxon>
        <taxon>Teleostei</taxon>
        <taxon>Anguilliformes</taxon>
        <taxon>Anguillidae</taxon>
        <taxon>Anguilla</taxon>
    </lineage>
</organism>
<dbReference type="AlphaFoldDB" id="A0A0E9W6L8"/>
<reference evidence="1" key="1">
    <citation type="submission" date="2014-11" db="EMBL/GenBank/DDBJ databases">
        <authorList>
            <person name="Amaro Gonzalez C."/>
        </authorList>
    </citation>
    <scope>NUCLEOTIDE SEQUENCE</scope>
</reference>
<reference evidence="1" key="2">
    <citation type="journal article" date="2015" name="Fish Shellfish Immunol.">
        <title>Early steps in the European eel (Anguilla anguilla)-Vibrio vulnificus interaction in the gills: Role of the RtxA13 toxin.</title>
        <authorList>
            <person name="Callol A."/>
            <person name="Pajuelo D."/>
            <person name="Ebbesson L."/>
            <person name="Teles M."/>
            <person name="MacKenzie S."/>
            <person name="Amaro C."/>
        </authorList>
    </citation>
    <scope>NUCLEOTIDE SEQUENCE</scope>
</reference>
<name>A0A0E9W6L8_ANGAN</name>
<sequence length="41" mass="4853">MVLYSCVDWDIQRRCPTFSRSASWVTQNSNLIRKGMRDPFS</sequence>
<dbReference type="EMBL" id="GBXM01022585">
    <property type="protein sequence ID" value="JAH85992.1"/>
    <property type="molecule type" value="Transcribed_RNA"/>
</dbReference>
<evidence type="ECO:0000313" key="1">
    <source>
        <dbReference type="EMBL" id="JAH85992.1"/>
    </source>
</evidence>
<protein>
    <submittedName>
        <fullName evidence="1">Uncharacterized protein</fullName>
    </submittedName>
</protein>